<protein>
    <submittedName>
        <fullName evidence="1">Uncharacterized protein</fullName>
    </submittedName>
</protein>
<evidence type="ECO:0000313" key="1">
    <source>
        <dbReference type="EMBL" id="CAJ1956962.1"/>
    </source>
</evidence>
<evidence type="ECO:0000313" key="2">
    <source>
        <dbReference type="Proteomes" id="UP001295423"/>
    </source>
</evidence>
<organism evidence="1 2">
    <name type="scientific">Cylindrotheca closterium</name>
    <dbReference type="NCBI Taxonomy" id="2856"/>
    <lineage>
        <taxon>Eukaryota</taxon>
        <taxon>Sar</taxon>
        <taxon>Stramenopiles</taxon>
        <taxon>Ochrophyta</taxon>
        <taxon>Bacillariophyta</taxon>
        <taxon>Bacillariophyceae</taxon>
        <taxon>Bacillariophycidae</taxon>
        <taxon>Bacillariales</taxon>
        <taxon>Bacillariaceae</taxon>
        <taxon>Cylindrotheca</taxon>
    </lineage>
</organism>
<gene>
    <name evidence="1" type="ORF">CYCCA115_LOCUS16481</name>
</gene>
<accession>A0AAD2FYC6</accession>
<sequence length="244" mass="27201">MMRNPKLGNRNTSLESFEVCTGQKKVVEYVKQILQPKVQGSIFPRDPPYPIFDGLDRLRVRAIFALALGCDALPGGIDGFGASKAVIIRSKIDFRTDPDAPKEELLKHLVDASLKSKPKKYMHVPSGLTREDIICLRWRTRKVQSGIGKGNFSAIDTVTPLGTSKTFLEWLSPFEFATDAAKKARVEPKPQDLGLLREKVPRFESPEKKALKILTKDNMMAIPKQPTGEATDKNPDYLAVQVLP</sequence>
<name>A0AAD2FYC6_9STRA</name>
<dbReference type="Proteomes" id="UP001295423">
    <property type="component" value="Unassembled WGS sequence"/>
</dbReference>
<dbReference type="AlphaFoldDB" id="A0AAD2FYC6"/>
<comment type="caution">
    <text evidence="1">The sequence shown here is derived from an EMBL/GenBank/DDBJ whole genome shotgun (WGS) entry which is preliminary data.</text>
</comment>
<keyword evidence="2" id="KW-1185">Reference proteome</keyword>
<proteinExistence type="predicted"/>
<dbReference type="EMBL" id="CAKOGP040001928">
    <property type="protein sequence ID" value="CAJ1956962.1"/>
    <property type="molecule type" value="Genomic_DNA"/>
</dbReference>
<reference evidence="1" key="1">
    <citation type="submission" date="2023-08" db="EMBL/GenBank/DDBJ databases">
        <authorList>
            <person name="Audoor S."/>
            <person name="Bilcke G."/>
        </authorList>
    </citation>
    <scope>NUCLEOTIDE SEQUENCE</scope>
</reference>